<proteinExistence type="predicted"/>
<dbReference type="AlphaFoldDB" id="A0A1E1IWX3"/>
<protein>
    <submittedName>
        <fullName evidence="1">Uncharacterized protein</fullName>
    </submittedName>
</protein>
<gene>
    <name evidence="1" type="primary">LgM4147LRVhigh.23.01080.01380</name>
    <name evidence="1" type="ORF">BN36_2332960</name>
</gene>
<sequence>MRSHPSLLYHSCDPELRASPCQYTPLLPLHDQQGGGLHRRPQPPSFLSPSLFFCCCSSQTLFSLSCVFASVLSVTTHDTEEGLDKYSQQK</sequence>
<dbReference type="EMBL" id="CALQ01000928">
    <property type="protein sequence ID" value="CCM15781.1"/>
    <property type="molecule type" value="Genomic_DNA"/>
</dbReference>
<evidence type="ECO:0000313" key="1">
    <source>
        <dbReference type="EMBL" id="CCM15781.1"/>
    </source>
</evidence>
<reference evidence="1" key="1">
    <citation type="submission" date="2012-08" db="EMBL/GenBank/DDBJ databases">
        <title>Comparative genomics of metastatic and non-metastatic Leishmania guyanensis provides insights into polygenic factors involved in Leishmania RNA virus infection.</title>
        <authorList>
            <person name="Smith D."/>
            <person name="Hertz-Fowler C."/>
            <person name="Martin R."/>
            <person name="Dickens N."/>
            <person name="Fasel N."/>
            <person name="Falquet L."/>
            <person name="Beverley S."/>
            <person name="Zangger H."/>
            <person name="Calderon-Copete S."/>
            <person name="Mottram J."/>
            <person name="Xenarios I."/>
        </authorList>
    </citation>
    <scope>NUCLEOTIDE SEQUENCE</scope>
    <source>
        <strain evidence="1">MHOM/BR/75/M4147/SSU:IR2SAT-LUC</strain>
    </source>
</reference>
<organism evidence="1">
    <name type="scientific">Leishmania guyanensis</name>
    <dbReference type="NCBI Taxonomy" id="5670"/>
    <lineage>
        <taxon>Eukaryota</taxon>
        <taxon>Discoba</taxon>
        <taxon>Euglenozoa</taxon>
        <taxon>Kinetoplastea</taxon>
        <taxon>Metakinetoplastina</taxon>
        <taxon>Trypanosomatida</taxon>
        <taxon>Trypanosomatidae</taxon>
        <taxon>Leishmaniinae</taxon>
        <taxon>Leishmania</taxon>
        <taxon>Leishmania guyanensis species complex</taxon>
    </lineage>
</organism>
<name>A0A1E1IWX3_LEIGU</name>
<accession>A0A1E1IWX3</accession>